<accession>A0A846TUX8</accession>
<keyword evidence="1" id="KW-0472">Membrane</keyword>
<comment type="caution">
    <text evidence="2">The sequence shown here is derived from an EMBL/GenBank/DDBJ whole genome shotgun (WGS) entry which is preliminary data.</text>
</comment>
<feature type="transmembrane region" description="Helical" evidence="1">
    <location>
        <begin position="7"/>
        <end position="24"/>
    </location>
</feature>
<gene>
    <name evidence="2" type="ORF">GWK17_11835</name>
</gene>
<evidence type="ECO:0000256" key="1">
    <source>
        <dbReference type="SAM" id="Phobius"/>
    </source>
</evidence>
<proteinExistence type="predicted"/>
<dbReference type="RefSeq" id="WP_167832583.1">
    <property type="nucleotide sequence ID" value="NZ_JAAVUM010000007.1"/>
</dbReference>
<reference evidence="2 3" key="1">
    <citation type="submission" date="2020-03" db="EMBL/GenBank/DDBJ databases">
        <authorList>
            <person name="Sun Q."/>
        </authorList>
    </citation>
    <scope>NUCLEOTIDE SEQUENCE [LARGE SCALE GENOMIC DNA]</scope>
    <source>
        <strain evidence="2 3">KACC 21451</strain>
    </source>
</reference>
<keyword evidence="1" id="KW-1133">Transmembrane helix</keyword>
<dbReference type="AlphaFoldDB" id="A0A846TUX8"/>
<evidence type="ECO:0000313" key="2">
    <source>
        <dbReference type="EMBL" id="NKE06151.1"/>
    </source>
</evidence>
<dbReference type="EMBL" id="JAAVUM010000007">
    <property type="protein sequence ID" value="NKE06151.1"/>
    <property type="molecule type" value="Genomic_DNA"/>
</dbReference>
<protein>
    <submittedName>
        <fullName evidence="2">Uncharacterized protein</fullName>
    </submittedName>
</protein>
<dbReference type="Proteomes" id="UP000587942">
    <property type="component" value="Unassembled WGS sequence"/>
</dbReference>
<sequence length="62" mass="7459">MADYEKYYWLVWTIATSLFAYFYFPLTVTVAFFLSGMMISSKCLVEDFLILQEEEKQNEKKH</sequence>
<name>A0A846TUX8_9BACI</name>
<evidence type="ECO:0000313" key="3">
    <source>
        <dbReference type="Proteomes" id="UP000587942"/>
    </source>
</evidence>
<keyword evidence="1" id="KW-0812">Transmembrane</keyword>
<organism evidence="2 3">
    <name type="scientific">Mesobacillus selenatarsenatis</name>
    <dbReference type="NCBI Taxonomy" id="388741"/>
    <lineage>
        <taxon>Bacteria</taxon>
        <taxon>Bacillati</taxon>
        <taxon>Bacillota</taxon>
        <taxon>Bacilli</taxon>
        <taxon>Bacillales</taxon>
        <taxon>Bacillaceae</taxon>
        <taxon>Mesobacillus</taxon>
    </lineage>
</organism>